<dbReference type="Pfam" id="PF22680">
    <property type="entry name" value="Glyco_hydro_123_N_2"/>
    <property type="match status" value="1"/>
</dbReference>
<dbReference type="InterPro" id="IPR003343">
    <property type="entry name" value="Big_2"/>
</dbReference>
<dbReference type="Gene3D" id="1.20.1270.90">
    <property type="entry name" value="AF1782-like"/>
    <property type="match status" value="1"/>
</dbReference>
<dbReference type="SUPFAM" id="SSF49899">
    <property type="entry name" value="Concanavalin A-like lectins/glucanases"/>
    <property type="match status" value="1"/>
</dbReference>
<comment type="caution">
    <text evidence="4">The sequence shown here is derived from an EMBL/GenBank/DDBJ whole genome shotgun (WGS) entry which is preliminary data.</text>
</comment>
<dbReference type="Gene3D" id="2.60.120.260">
    <property type="entry name" value="Galactose-binding domain-like"/>
    <property type="match status" value="1"/>
</dbReference>
<reference evidence="4 5" key="1">
    <citation type="submission" date="2019-10" db="EMBL/GenBank/DDBJ databases">
        <title>The Genome Sequence of Clostridium tarantellae Isolated from Fish Brain.</title>
        <authorList>
            <person name="Bano L."/>
            <person name="Kiel M."/>
            <person name="Sales G."/>
            <person name="Doxey A.C."/>
            <person name="Mansfield M.J."/>
            <person name="Schiavone M."/>
            <person name="Rossetto O."/>
            <person name="Pirazzini M."/>
            <person name="Dobrindt U."/>
            <person name="Montecucco C."/>
        </authorList>
    </citation>
    <scope>NUCLEOTIDE SEQUENCE [LARGE SCALE GENOMIC DNA]</scope>
    <source>
        <strain evidence="4 5">DSM 3997</strain>
    </source>
</reference>
<dbReference type="Pfam" id="PF13088">
    <property type="entry name" value="BNR_2"/>
    <property type="match status" value="1"/>
</dbReference>
<proteinExistence type="predicted"/>
<evidence type="ECO:0000313" key="5">
    <source>
        <dbReference type="Proteomes" id="UP000430345"/>
    </source>
</evidence>
<dbReference type="SMART" id="SM00635">
    <property type="entry name" value="BID_2"/>
    <property type="match status" value="3"/>
</dbReference>
<dbReference type="Pfam" id="PF13320">
    <property type="entry name" value="GH123_cat"/>
    <property type="match status" value="1"/>
</dbReference>
<dbReference type="SUPFAM" id="SSF50939">
    <property type="entry name" value="Sialidases"/>
    <property type="match status" value="1"/>
</dbReference>
<dbReference type="Gene3D" id="1.20.1270.70">
    <property type="entry name" value="Designed single chain three-helix bundle"/>
    <property type="match status" value="1"/>
</dbReference>
<evidence type="ECO:0000256" key="1">
    <source>
        <dbReference type="SAM" id="Coils"/>
    </source>
</evidence>
<keyword evidence="2" id="KW-0472">Membrane</keyword>
<dbReference type="SUPFAM" id="SSF49373">
    <property type="entry name" value="Invasin/intimin cell-adhesion fragments"/>
    <property type="match status" value="3"/>
</dbReference>
<sequence length="1810" mass="204120">MEKRKHISLALVFFFSAMIILQNIGINVFANENEMLIINSMDREGESNKFTYYGEGWNYGSIPDSYDGAGDEHFNDINTGAADATSKYYTIDFVGNKIEVYGHKSWNHGIISYSVDGGEPVEVSSYSGDRVGNQLLFSAENLSEGKHTLTAVATGKSDSTQGKAVIQVDYAKVYHKKYLVEDIKIEKSTIELLEGAEEKINYTVVPSYAQVKDIKFSSEDSNIAVIDEEGNIKANGEGETKIIISSEEYGITKELKVIVKPTVANMHGTIVDTNTHYTQDKYEEIKSKGVVSEEVFAWKSDKVISQIALISKGSALKNVTVKSSDFISGENVLSSENVTTTFLKETLAYIGDAGYHNQNDISMPAGEKRAVPDILYTNEPINIDFNKVQPVWVEFNIPENTPAGVYTGNIMITADEIENPLTFSYSVEVLDAVMPDSTDYEFDIELWQYPYSIAEYYNVEPFSNEHFEILTPHMLKYKELGGHAITTSIVEEAWGGQTYSKNEIRYPSMIKWTKKTNGNFEFDFTAFDKWIQFNKDLGIGDKIICYSMIPWGNRIYYFDEETQQQKSVTVFPGTAKYEEVWIQFLNALVSHLDEKGWFEETYIGIDERSNMDKAFDVVDKIKNKDGLVLKKAAAMDHFDSSYLNITKRVDDLSVGSTAAKTDLDGYKAFVEERNSASKDYKTTIYTCTEHFPNSLALSMPGESYWTMLFTAAQGATGYLRWAYDAWVEDPLRDVTHWAFEAGDTALIYPDEKDAINPTSKSSVRLEKIAEGVRDVNKLYLMAKEIPELEEDIKNLLNTVKLNYTGEKNGVGEHGGAKYATDETRAILPEDMKNIREEIEDISKKYIELKATKVEEVNSINVNKESLILEAGTSDNLIAKVLPENSLYQRVSWVSSDENIVTVNKKGKVTAISEGEASITVTSNYNSEIKTEIKVTVKEVDNSKNSIAYYDFENILDNNVEDKWNNYDGVLEGAEVIDGVLGKALQFNKGSDNVTITNPATLSGNWTLSMWVKKGDIENFPASIMWDGNEFQNGDKQTESIDIQKDSTGYMGVHVKSGFLTIKHVVPKNEWIHLAWVNDKSQGLTVYVDGESTGTNTWTKNNTFNAPLKVIGGRNYIGAMDEVKVFDKPLSKAEIDEIRKLPGLNVNTKYVEIMEGETSQLKVELISDNEDKTITFNSDNPNVATVDENGLITAKAYGDTFINVSNEASGFSKKVDVRVNKEMHIGYTIPQHDYDTNKQIVIDREAGQYLGQPDMVLLDDNKTLITVYPKGHGLGEVLMKKSYDGGTTWTERLETNPTWKNSMETPTLYKLNMTDGTTKLIQISGGPGWGTGFTGWTTSISNDNGESWSDYKEWYNGRKTIVAMSSLIQLKDEEGNFIDKWMGVYHDYDYVNYRTYLTFDEEGNEQWSTPEPLIPQWREVEKKVQLCEIGMFRSPDGNELVMLARSQSHMHKSTIAFSKDEGKTWSKPRQVQGALNGERHKISYDPISGRLLVTFREIILDYNNNGKIEYNDWMAGDWIAWVGTYEDLVNGNEGEYRIRLAEDFTPSTKSGDCGYAGNVVLPDGTFVLDSYGNWDKNDLSNKPYIIATRFKLGEIDNALGLVDKEILLQAIKNGEKLNKDMYTVESWETFVKVLNNAKIEVERNDIQQIEINNLIKDLEDSKNALVEINDKSELKKVIDNAKEIFNNATEGMEVNEYHIGAKDLLNIEIKKAEKVYNSSEILPVEEIANAISNLKEALAKFEELKITETTGDINENGKFDIGDLSIVSKYYGKNSKDNSDIWDSINKLDLNKDNKIDDYEINFVNYKVLNL</sequence>
<evidence type="ECO:0000256" key="2">
    <source>
        <dbReference type="SAM" id="Phobius"/>
    </source>
</evidence>
<feature type="domain" description="Dockerin" evidence="3">
    <location>
        <begin position="1745"/>
        <end position="1810"/>
    </location>
</feature>
<dbReference type="InterPro" id="IPR053850">
    <property type="entry name" value="Glyco_hydro_123_N_2"/>
</dbReference>
<dbReference type="GO" id="GO:0000272">
    <property type="term" value="P:polysaccharide catabolic process"/>
    <property type="evidence" value="ECO:0007669"/>
    <property type="project" value="InterPro"/>
</dbReference>
<organism evidence="4 5">
    <name type="scientific">Clostridium tarantellae</name>
    <dbReference type="NCBI Taxonomy" id="39493"/>
    <lineage>
        <taxon>Bacteria</taxon>
        <taxon>Bacillati</taxon>
        <taxon>Bacillota</taxon>
        <taxon>Clostridia</taxon>
        <taxon>Eubacteriales</taxon>
        <taxon>Clostridiaceae</taxon>
        <taxon>Clostridium</taxon>
    </lineage>
</organism>
<evidence type="ECO:0000313" key="4">
    <source>
        <dbReference type="EMBL" id="MPQ43151.1"/>
    </source>
</evidence>
<dbReference type="InterPro" id="IPR036439">
    <property type="entry name" value="Dockerin_dom_sf"/>
</dbReference>
<dbReference type="Gene3D" id="2.60.120.200">
    <property type="match status" value="1"/>
</dbReference>
<dbReference type="Pfam" id="PF02368">
    <property type="entry name" value="Big_2"/>
    <property type="match status" value="3"/>
</dbReference>
<dbReference type="Gene3D" id="2.60.40.1080">
    <property type="match status" value="3"/>
</dbReference>
<keyword evidence="2" id="KW-1133">Transmembrane helix</keyword>
<dbReference type="InterPro" id="IPR025150">
    <property type="entry name" value="GH123_cat"/>
</dbReference>
<protein>
    <submittedName>
        <fullName evidence="4">DUF4091 domain-containing protein</fullName>
    </submittedName>
</protein>
<keyword evidence="5" id="KW-1185">Reference proteome</keyword>
<dbReference type="Proteomes" id="UP000430345">
    <property type="component" value="Unassembled WGS sequence"/>
</dbReference>
<dbReference type="Gene3D" id="2.120.10.10">
    <property type="match status" value="1"/>
</dbReference>
<dbReference type="CDD" id="cd15482">
    <property type="entry name" value="Sialidase_non-viral"/>
    <property type="match status" value="1"/>
</dbReference>
<dbReference type="InterPro" id="IPR018247">
    <property type="entry name" value="EF_Hand_1_Ca_BS"/>
</dbReference>
<dbReference type="Pfam" id="PF13385">
    <property type="entry name" value="Laminin_G_3"/>
    <property type="match status" value="1"/>
</dbReference>
<dbReference type="InterPro" id="IPR016134">
    <property type="entry name" value="Dockerin_dom"/>
</dbReference>
<evidence type="ECO:0000259" key="3">
    <source>
        <dbReference type="PROSITE" id="PS51766"/>
    </source>
</evidence>
<dbReference type="PROSITE" id="PS00018">
    <property type="entry name" value="EF_HAND_1"/>
    <property type="match status" value="1"/>
</dbReference>
<dbReference type="InterPro" id="IPR013320">
    <property type="entry name" value="ConA-like_dom_sf"/>
</dbReference>
<dbReference type="InterPro" id="IPR008964">
    <property type="entry name" value="Invasin/intimin_cell_adhesion"/>
</dbReference>
<dbReference type="InterPro" id="IPR011040">
    <property type="entry name" value="Sialidase"/>
</dbReference>
<name>A0A6I1MQJ4_9CLOT</name>
<dbReference type="OrthoDB" id="197680at2"/>
<feature type="coiled-coil region" evidence="1">
    <location>
        <begin position="1643"/>
        <end position="1670"/>
    </location>
</feature>
<accession>A0A6I1MQJ4</accession>
<dbReference type="EMBL" id="WHJC01000043">
    <property type="protein sequence ID" value="MPQ43151.1"/>
    <property type="molecule type" value="Genomic_DNA"/>
</dbReference>
<dbReference type="Gene3D" id="1.10.1330.10">
    <property type="entry name" value="Dockerin domain"/>
    <property type="match status" value="1"/>
</dbReference>
<dbReference type="RefSeq" id="WP_152888416.1">
    <property type="nucleotide sequence ID" value="NZ_WHJC01000043.1"/>
</dbReference>
<feature type="transmembrane region" description="Helical" evidence="2">
    <location>
        <begin position="7"/>
        <end position="30"/>
    </location>
</feature>
<gene>
    <name evidence="4" type="ORF">GBZ86_05165</name>
</gene>
<keyword evidence="2" id="KW-0812">Transmembrane</keyword>
<dbReference type="InterPro" id="IPR036278">
    <property type="entry name" value="Sialidase_sf"/>
</dbReference>
<keyword evidence="1" id="KW-0175">Coiled coil</keyword>
<dbReference type="CDD" id="cd14254">
    <property type="entry name" value="Dockerin_II"/>
    <property type="match status" value="1"/>
</dbReference>
<dbReference type="PROSITE" id="PS51766">
    <property type="entry name" value="DOCKERIN"/>
    <property type="match status" value="1"/>
</dbReference>